<comment type="caution">
    <text evidence="3">The sequence shown here is derived from an EMBL/GenBank/DDBJ whole genome shotgun (WGS) entry which is preliminary data.</text>
</comment>
<name>A0A2S6IC04_9ACTN</name>
<keyword evidence="2" id="KW-0732">Signal</keyword>
<evidence type="ECO:0000313" key="4">
    <source>
        <dbReference type="Proteomes" id="UP000239485"/>
    </source>
</evidence>
<evidence type="ECO:0008006" key="5">
    <source>
        <dbReference type="Google" id="ProtNLM"/>
    </source>
</evidence>
<accession>A0A2S6IC04</accession>
<protein>
    <recommendedName>
        <fullName evidence="5">Secreted protein</fullName>
    </recommendedName>
</protein>
<feature type="region of interest" description="Disordered" evidence="1">
    <location>
        <begin position="76"/>
        <end position="120"/>
    </location>
</feature>
<proteinExistence type="predicted"/>
<dbReference type="EMBL" id="PTJD01000027">
    <property type="protein sequence ID" value="PPK90187.1"/>
    <property type="molecule type" value="Genomic_DNA"/>
</dbReference>
<organism evidence="3 4">
    <name type="scientific">Kineococcus xinjiangensis</name>
    <dbReference type="NCBI Taxonomy" id="512762"/>
    <lineage>
        <taxon>Bacteria</taxon>
        <taxon>Bacillati</taxon>
        <taxon>Actinomycetota</taxon>
        <taxon>Actinomycetes</taxon>
        <taxon>Kineosporiales</taxon>
        <taxon>Kineosporiaceae</taxon>
        <taxon>Kineococcus</taxon>
    </lineage>
</organism>
<feature type="compositionally biased region" description="Acidic residues" evidence="1">
    <location>
        <begin position="44"/>
        <end position="62"/>
    </location>
</feature>
<evidence type="ECO:0000256" key="2">
    <source>
        <dbReference type="SAM" id="SignalP"/>
    </source>
</evidence>
<keyword evidence="4" id="KW-1185">Reference proteome</keyword>
<feature type="signal peptide" evidence="2">
    <location>
        <begin position="1"/>
        <end position="22"/>
    </location>
</feature>
<sequence>MKIARRRALMLVSAVIASCAAAAGVAAGTTMPSDTITIPRELGDDMDDQAGEAPDVEDLSPEDDAAAIARFKQAAEEARRLEDDPDVAVSSYPTHDLAMPTSSSGTIYVVEEDLPAQDRQ</sequence>
<dbReference type="Proteomes" id="UP000239485">
    <property type="component" value="Unassembled WGS sequence"/>
</dbReference>
<evidence type="ECO:0000256" key="1">
    <source>
        <dbReference type="SAM" id="MobiDB-lite"/>
    </source>
</evidence>
<feature type="compositionally biased region" description="Acidic residues" evidence="1">
    <location>
        <begin position="110"/>
        <end position="120"/>
    </location>
</feature>
<reference evidence="3 4" key="1">
    <citation type="submission" date="2018-02" db="EMBL/GenBank/DDBJ databases">
        <title>Genomic Encyclopedia of Archaeal and Bacterial Type Strains, Phase II (KMG-II): from individual species to whole genera.</title>
        <authorList>
            <person name="Goeker M."/>
        </authorList>
    </citation>
    <scope>NUCLEOTIDE SEQUENCE [LARGE SCALE GENOMIC DNA]</scope>
    <source>
        <strain evidence="3 4">DSM 22857</strain>
    </source>
</reference>
<evidence type="ECO:0000313" key="3">
    <source>
        <dbReference type="EMBL" id="PPK90187.1"/>
    </source>
</evidence>
<feature type="chain" id="PRO_5015621492" description="Secreted protein" evidence="2">
    <location>
        <begin position="23"/>
        <end position="120"/>
    </location>
</feature>
<dbReference type="AlphaFoldDB" id="A0A2S6IC04"/>
<dbReference type="RefSeq" id="WP_104435921.1">
    <property type="nucleotide sequence ID" value="NZ_PTJD01000027.1"/>
</dbReference>
<dbReference type="PROSITE" id="PS51257">
    <property type="entry name" value="PROKAR_LIPOPROTEIN"/>
    <property type="match status" value="1"/>
</dbReference>
<feature type="region of interest" description="Disordered" evidence="1">
    <location>
        <begin position="26"/>
        <end position="62"/>
    </location>
</feature>
<gene>
    <name evidence="3" type="ORF">CLV92_1277</name>
</gene>